<dbReference type="PANTHER" id="PTHR37461">
    <property type="entry name" value="ANTI-SIGMA-K FACTOR RSKA"/>
    <property type="match status" value="1"/>
</dbReference>
<name>A0A6V8JXR0_9ACTN</name>
<evidence type="ECO:0000256" key="6">
    <source>
        <dbReference type="ARBA" id="ARBA00023163"/>
    </source>
</evidence>
<dbReference type="Gene3D" id="1.10.10.1320">
    <property type="entry name" value="Anti-sigma factor, zinc-finger domain"/>
    <property type="match status" value="1"/>
</dbReference>
<protein>
    <recommendedName>
        <fullName evidence="7">Putative zinc-finger domain-containing protein</fullName>
    </recommendedName>
</protein>
<keyword evidence="9" id="KW-1185">Reference proteome</keyword>
<evidence type="ECO:0000256" key="4">
    <source>
        <dbReference type="ARBA" id="ARBA00023015"/>
    </source>
</evidence>
<evidence type="ECO:0000313" key="8">
    <source>
        <dbReference type="EMBL" id="GFJ76024.1"/>
    </source>
</evidence>
<dbReference type="InterPro" id="IPR041916">
    <property type="entry name" value="Anti_sigma_zinc_sf"/>
</dbReference>
<dbReference type="PANTHER" id="PTHR37461:SF1">
    <property type="entry name" value="ANTI-SIGMA-K FACTOR RSKA"/>
    <property type="match status" value="1"/>
</dbReference>
<reference evidence="8 9" key="2">
    <citation type="submission" date="2020-03" db="EMBL/GenBank/DDBJ databases">
        <authorList>
            <person name="Ichikawa N."/>
            <person name="Kimura A."/>
            <person name="Kitahashi Y."/>
            <person name="Uohara A."/>
        </authorList>
    </citation>
    <scope>NUCLEOTIDE SEQUENCE [LARGE SCALE GENOMIC DNA]</scope>
    <source>
        <strain evidence="8 9">NBRC 108639</strain>
    </source>
</reference>
<organism evidence="8 9">
    <name type="scientific">Phytohabitans houttuyneae</name>
    <dbReference type="NCBI Taxonomy" id="1076126"/>
    <lineage>
        <taxon>Bacteria</taxon>
        <taxon>Bacillati</taxon>
        <taxon>Actinomycetota</taxon>
        <taxon>Actinomycetes</taxon>
        <taxon>Micromonosporales</taxon>
        <taxon>Micromonosporaceae</taxon>
    </lineage>
</organism>
<evidence type="ECO:0000256" key="5">
    <source>
        <dbReference type="ARBA" id="ARBA00023136"/>
    </source>
</evidence>
<reference evidence="8 9" key="1">
    <citation type="submission" date="2020-03" db="EMBL/GenBank/DDBJ databases">
        <title>Whole genome shotgun sequence of Phytohabitans houttuyneae NBRC 108639.</title>
        <authorList>
            <person name="Komaki H."/>
            <person name="Tamura T."/>
        </authorList>
    </citation>
    <scope>NUCLEOTIDE SEQUENCE [LARGE SCALE GENOMIC DNA]</scope>
    <source>
        <strain evidence="8 9">NBRC 108639</strain>
    </source>
</reference>
<keyword evidence="4" id="KW-0805">Transcription regulation</keyword>
<evidence type="ECO:0000259" key="7">
    <source>
        <dbReference type="Pfam" id="PF13490"/>
    </source>
</evidence>
<evidence type="ECO:0000256" key="1">
    <source>
        <dbReference type="ARBA" id="ARBA00004167"/>
    </source>
</evidence>
<keyword evidence="2" id="KW-0812">Transmembrane</keyword>
<evidence type="ECO:0000256" key="3">
    <source>
        <dbReference type="ARBA" id="ARBA00022989"/>
    </source>
</evidence>
<dbReference type="Gene3D" id="1.20.120.450">
    <property type="entry name" value="dinb family like domain"/>
    <property type="match status" value="1"/>
</dbReference>
<comment type="subcellular location">
    <subcellularLocation>
        <location evidence="1">Membrane</location>
        <topology evidence="1">Single-pass membrane protein</topology>
    </subcellularLocation>
</comment>
<dbReference type="EMBL" id="BLPF01000001">
    <property type="protein sequence ID" value="GFJ76024.1"/>
    <property type="molecule type" value="Genomic_DNA"/>
</dbReference>
<dbReference type="GO" id="GO:0006417">
    <property type="term" value="P:regulation of translation"/>
    <property type="evidence" value="ECO:0007669"/>
    <property type="project" value="TreeGrafter"/>
</dbReference>
<dbReference type="InterPro" id="IPR051474">
    <property type="entry name" value="Anti-sigma-K/W_factor"/>
</dbReference>
<dbReference type="NCBIfam" id="TIGR03083">
    <property type="entry name" value="maleylpyruvate isomerase family mycothiol-dependent enzyme"/>
    <property type="match status" value="1"/>
</dbReference>
<feature type="domain" description="Putative zinc-finger" evidence="7">
    <location>
        <begin position="8"/>
        <end position="41"/>
    </location>
</feature>
<keyword evidence="5" id="KW-0472">Membrane</keyword>
<keyword evidence="3" id="KW-1133">Transmembrane helix</keyword>
<dbReference type="Proteomes" id="UP000482800">
    <property type="component" value="Unassembled WGS sequence"/>
</dbReference>
<accession>A0A6V8JXR0</accession>
<comment type="caution">
    <text evidence="8">The sequence shown here is derived from an EMBL/GenBank/DDBJ whole genome shotgun (WGS) entry which is preliminary data.</text>
</comment>
<proteinExistence type="predicted"/>
<dbReference type="AlphaFoldDB" id="A0A6V8JXR0"/>
<dbReference type="GO" id="GO:0016020">
    <property type="term" value="C:membrane"/>
    <property type="evidence" value="ECO:0007669"/>
    <property type="project" value="UniProtKB-SubCell"/>
</dbReference>
<evidence type="ECO:0000256" key="2">
    <source>
        <dbReference type="ARBA" id="ARBA00022692"/>
    </source>
</evidence>
<dbReference type="InterPro" id="IPR034660">
    <property type="entry name" value="DinB/YfiT-like"/>
</dbReference>
<dbReference type="SUPFAM" id="SSF109854">
    <property type="entry name" value="DinB/YfiT-like putative metalloenzymes"/>
    <property type="match status" value="1"/>
</dbReference>
<dbReference type="GO" id="GO:0016989">
    <property type="term" value="F:sigma factor antagonist activity"/>
    <property type="evidence" value="ECO:0007669"/>
    <property type="project" value="TreeGrafter"/>
</dbReference>
<keyword evidence="6" id="KW-0804">Transcription</keyword>
<dbReference type="Pfam" id="PF13490">
    <property type="entry name" value="zf-HC2"/>
    <property type="match status" value="1"/>
</dbReference>
<dbReference type="InterPro" id="IPR017517">
    <property type="entry name" value="Maleyloyr_isom"/>
</dbReference>
<dbReference type="InterPro" id="IPR027383">
    <property type="entry name" value="Znf_put"/>
</dbReference>
<evidence type="ECO:0000313" key="9">
    <source>
        <dbReference type="Proteomes" id="UP000482800"/>
    </source>
</evidence>
<gene>
    <name evidence="8" type="ORF">Phou_002040</name>
</gene>
<sequence>MTAMDVHDEVLDLIGAWALDACDPDEAARVDAHLSGCATCAAEARRLRSAASWLAADRVIPAPPALRHRVLATARAARPPALLRTLVGAYAGQAALLDRLLGAVRQDDWGRPDPRHETVGGVVAHLAGNDAMLAADLGLPVVPLPAGAGVDVHAAWREQSRVIVDGLAARDGELDRRVRLAHTGPPPLRPLREALVQRAFETWIHLDDIGAAVGRGATTPPPEQVRRIVDLAAELLPGAITGGDEGAEVGTVRLVLEGTGGGEWTLPCGPGDHTTIYADAVEFTRLVANRRGPDSLVHSTTGSPAVSTRVLHVAATLGCD</sequence>